<dbReference type="SUPFAM" id="SSF52540">
    <property type="entry name" value="P-loop containing nucleoside triphosphate hydrolases"/>
    <property type="match status" value="2"/>
</dbReference>
<keyword evidence="4 10" id="KW-0547">Nucleotide-binding</keyword>
<dbReference type="SMART" id="SM00487">
    <property type="entry name" value="DEXDc"/>
    <property type="match status" value="1"/>
</dbReference>
<evidence type="ECO:0000256" key="9">
    <source>
        <dbReference type="ARBA" id="ARBA00023125"/>
    </source>
</evidence>
<name>A0A518CU89_9PLAN</name>
<dbReference type="InterPro" id="IPR051268">
    <property type="entry name" value="Type-I_R_enzyme_R_subunit"/>
</dbReference>
<protein>
    <recommendedName>
        <fullName evidence="10">Type I restriction enzyme endonuclease subunit</fullName>
        <shortName evidence="10">R protein</shortName>
        <ecNumber evidence="10">3.1.21.3</ecNumber>
    </recommendedName>
</protein>
<dbReference type="GO" id="GO:0003677">
    <property type="term" value="F:DNA binding"/>
    <property type="evidence" value="ECO:0007669"/>
    <property type="project" value="UniProtKB-KW"/>
</dbReference>
<keyword evidence="7 10" id="KW-0378">Hydrolase</keyword>
<gene>
    <name evidence="12" type="primary">hsdR</name>
    <name evidence="12" type="ORF">Pla110_45490</name>
</gene>
<dbReference type="Pfam" id="PF18766">
    <property type="entry name" value="SWI2_SNF2"/>
    <property type="match status" value="1"/>
</dbReference>
<dbReference type="InterPro" id="IPR021810">
    <property type="entry name" value="T1RH-like_C"/>
</dbReference>
<evidence type="ECO:0000256" key="2">
    <source>
        <dbReference type="ARBA" id="ARBA00008598"/>
    </source>
</evidence>
<keyword evidence="9 10" id="KW-0238">DNA-binding</keyword>
<comment type="subunit">
    <text evidence="10">The type I restriction/modification system is composed of three polypeptides R, M and S.</text>
</comment>
<dbReference type="Proteomes" id="UP000317178">
    <property type="component" value="Chromosome"/>
</dbReference>
<keyword evidence="5 10" id="KW-0680">Restriction system</keyword>
<keyword evidence="13" id="KW-1185">Reference proteome</keyword>
<keyword evidence="8 10" id="KW-0067">ATP-binding</keyword>
<feature type="domain" description="Helicase ATP-binding" evidence="11">
    <location>
        <begin position="328"/>
        <end position="490"/>
    </location>
</feature>
<evidence type="ECO:0000256" key="3">
    <source>
        <dbReference type="ARBA" id="ARBA00022722"/>
    </source>
</evidence>
<dbReference type="CDD" id="cd18030">
    <property type="entry name" value="DEXHc_RE_I_HsdR"/>
    <property type="match status" value="1"/>
</dbReference>
<dbReference type="GO" id="GO:0009307">
    <property type="term" value="P:DNA restriction-modification system"/>
    <property type="evidence" value="ECO:0007669"/>
    <property type="project" value="UniProtKB-KW"/>
</dbReference>
<evidence type="ECO:0000313" key="12">
    <source>
        <dbReference type="EMBL" id="QDU82787.1"/>
    </source>
</evidence>
<organism evidence="12 13">
    <name type="scientific">Polystyrenella longa</name>
    <dbReference type="NCBI Taxonomy" id="2528007"/>
    <lineage>
        <taxon>Bacteria</taxon>
        <taxon>Pseudomonadati</taxon>
        <taxon>Planctomycetota</taxon>
        <taxon>Planctomycetia</taxon>
        <taxon>Planctomycetales</taxon>
        <taxon>Planctomycetaceae</taxon>
        <taxon>Polystyrenella</taxon>
    </lineage>
</organism>
<comment type="catalytic activity">
    <reaction evidence="1 10">
        <text>Endonucleolytic cleavage of DNA to give random double-stranded fragments with terminal 5'-phosphates, ATP is simultaneously hydrolyzed.</text>
        <dbReference type="EC" id="3.1.21.3"/>
    </reaction>
</comment>
<proteinExistence type="inferred from homology"/>
<reference evidence="12 13" key="1">
    <citation type="submission" date="2019-02" db="EMBL/GenBank/DDBJ databases">
        <title>Deep-cultivation of Planctomycetes and their phenomic and genomic characterization uncovers novel biology.</title>
        <authorList>
            <person name="Wiegand S."/>
            <person name="Jogler M."/>
            <person name="Boedeker C."/>
            <person name="Pinto D."/>
            <person name="Vollmers J."/>
            <person name="Rivas-Marin E."/>
            <person name="Kohn T."/>
            <person name="Peeters S.H."/>
            <person name="Heuer A."/>
            <person name="Rast P."/>
            <person name="Oberbeckmann S."/>
            <person name="Bunk B."/>
            <person name="Jeske O."/>
            <person name="Meyerdierks A."/>
            <person name="Storesund J.E."/>
            <person name="Kallscheuer N."/>
            <person name="Luecker S."/>
            <person name="Lage O.M."/>
            <person name="Pohl T."/>
            <person name="Merkel B.J."/>
            <person name="Hornburger P."/>
            <person name="Mueller R.-W."/>
            <person name="Bruemmer F."/>
            <person name="Labrenz M."/>
            <person name="Spormann A.M."/>
            <person name="Op den Camp H."/>
            <person name="Overmann J."/>
            <person name="Amann R."/>
            <person name="Jetten M.S.M."/>
            <person name="Mascher T."/>
            <person name="Medema M.H."/>
            <person name="Devos D.P."/>
            <person name="Kaster A.-K."/>
            <person name="Ovreas L."/>
            <person name="Rohde M."/>
            <person name="Galperin M.Y."/>
            <person name="Jogler C."/>
        </authorList>
    </citation>
    <scope>NUCLEOTIDE SEQUENCE [LARGE SCALE GENOMIC DNA]</scope>
    <source>
        <strain evidence="12 13">Pla110</strain>
    </source>
</reference>
<dbReference type="InterPro" id="IPR014001">
    <property type="entry name" value="Helicase_ATP-bd"/>
</dbReference>
<evidence type="ECO:0000256" key="10">
    <source>
        <dbReference type="RuleBase" id="RU364115"/>
    </source>
</evidence>
<evidence type="ECO:0000256" key="7">
    <source>
        <dbReference type="ARBA" id="ARBA00022801"/>
    </source>
</evidence>
<keyword evidence="3" id="KW-0540">Nuclease</keyword>
<dbReference type="PANTHER" id="PTHR30195:SF15">
    <property type="entry name" value="TYPE I RESTRICTION ENZYME HINDI ENDONUCLEASE SUBUNIT"/>
    <property type="match status" value="1"/>
</dbReference>
<keyword evidence="6" id="KW-0255">Endonuclease</keyword>
<evidence type="ECO:0000256" key="6">
    <source>
        <dbReference type="ARBA" id="ARBA00022759"/>
    </source>
</evidence>
<dbReference type="Gene3D" id="3.90.1570.50">
    <property type="match status" value="1"/>
</dbReference>
<dbReference type="PANTHER" id="PTHR30195">
    <property type="entry name" value="TYPE I SITE-SPECIFIC DEOXYRIBONUCLEASE PROTEIN SUBUNIT M AND R"/>
    <property type="match status" value="1"/>
</dbReference>
<dbReference type="InterPro" id="IPR007409">
    <property type="entry name" value="Restrct_endonuc_type1_HsdR_N"/>
</dbReference>
<dbReference type="NCBIfam" id="TIGR00348">
    <property type="entry name" value="hsdR"/>
    <property type="match status" value="1"/>
</dbReference>
<dbReference type="Pfam" id="PF04313">
    <property type="entry name" value="HSDR_N"/>
    <property type="match status" value="1"/>
</dbReference>
<evidence type="ECO:0000256" key="1">
    <source>
        <dbReference type="ARBA" id="ARBA00000851"/>
    </source>
</evidence>
<evidence type="ECO:0000313" key="13">
    <source>
        <dbReference type="Proteomes" id="UP000317178"/>
    </source>
</evidence>
<dbReference type="InterPro" id="IPR004473">
    <property type="entry name" value="Restrct_endonuc_typeI_HsdR"/>
</dbReference>
<dbReference type="AlphaFoldDB" id="A0A518CU89"/>
<evidence type="ECO:0000256" key="5">
    <source>
        <dbReference type="ARBA" id="ARBA00022747"/>
    </source>
</evidence>
<dbReference type="REBASE" id="355320">
    <property type="entry name" value="PbaPla110ORF45470P"/>
</dbReference>
<comment type="function">
    <text evidence="10">Subunit R is required for both nuclease and ATPase activities, but not for modification.</text>
</comment>
<dbReference type="GO" id="GO:0009035">
    <property type="term" value="F:type I site-specific deoxyribonuclease activity"/>
    <property type="evidence" value="ECO:0007669"/>
    <property type="project" value="UniProtKB-EC"/>
</dbReference>
<dbReference type="KEGG" id="plon:Pla110_45490"/>
<evidence type="ECO:0000256" key="8">
    <source>
        <dbReference type="ARBA" id="ARBA00022840"/>
    </source>
</evidence>
<dbReference type="EMBL" id="CP036281">
    <property type="protein sequence ID" value="QDU82787.1"/>
    <property type="molecule type" value="Genomic_DNA"/>
</dbReference>
<dbReference type="OrthoDB" id="9758243at2"/>
<dbReference type="CDD" id="cd18800">
    <property type="entry name" value="SF2_C_EcoR124I-like"/>
    <property type="match status" value="1"/>
</dbReference>
<evidence type="ECO:0000256" key="4">
    <source>
        <dbReference type="ARBA" id="ARBA00022741"/>
    </source>
</evidence>
<dbReference type="PROSITE" id="PS51192">
    <property type="entry name" value="HELICASE_ATP_BIND_1"/>
    <property type="match status" value="1"/>
</dbReference>
<dbReference type="EC" id="3.1.21.3" evidence="10"/>
<sequence length="1089" mass="125271">MAVSEFLEDLVSHLPALQLLQQVGYQYLTPTEALKLRGGKRSRVVLESILLDQLRNLNQINFKGQSHDFTETNLKNAVDALTSIPFDGLVKTNEQVFDLLTLGKAQEQTIDGNKRSYTLQYIDWEHPENNVYHIADEFEVERTASHELRRPDIVLFVNGIPLAVIECKRPDEHDAVEVGISQHLRNQRKNEIPGLFVYSQLLGSICQNAGKYATAGTPKKFWSTWKEDHAEDLDLKLAKLINTPLSQLQLDRMFESRKLWIVDKMKQLLAAGERLPTPQDRLLYCLFRPERLLEMAFRYIVFDKTQKKIARYQQYFAIGETLARVTKAKGDEQRPGGVIWHTTGSGKSLTMVMLAKALSLEPSIKNPKVVIVTDRVDLDRQIWKTFLACRKSVERAGSGKHLVDLVSQGKADIITTIIDKFESAASTHELRDEGSNVFVLVDESHRSQYGLAHAKMKQVFPNACYIGFTGTPLLKKEKSTATKFGGFIHSYPMRKAVEDKAVTPILYEGRMSEIQGDQKAIDKWFDRITKDLSDEQKADLKKKFRREEELTKTSERLYEIAFDLVTHFCDNFKGTKFKGQFAVSSKAMALKYHQLFEDIGKEYPERRVSSRVIISPPDTREDNETIEEEDMPEIQKFWIKTMDEFGSEKKYLERTIDDFEKKPQPEIIICVDKLLTGFDAPCNTVLYIDKRLRDHNILQAIARVNRLFDGKDFGLVVDYRGIFGALDKAVKKYDALSGFEEEDLEGTFTAVAEEVAKLKERHTHVWSVFNPVQNKQDLEAMQQHLRHEDVRQEFYDTLNDFSKTLQLAMSSAKFHDETPQREVQRYVDDLKYFRNLRAAVKQRYNEAVDYKEYEDQIRNMVDKYIGADEVKQIVQPVNIFEVDNLDDELKDIEGQAAKADFIASRVKKTCTEKMEEDPVLYQKLSEVIDEAIKAYLDKRMSEEEYLKKMFEVWNEAKDQGSSKVPSELRSDPEAKAYFRLLLDGFEKIAARSGQNAESDVGHAVDETPTMRNDLAGIAAETALKAKKIIDEKKIRDWVDNRDVENAMINDLDDLMFATKGRYELALTGEDIDEILEGIMRVAKRREVQK</sequence>
<dbReference type="InterPro" id="IPR055180">
    <property type="entry name" value="HsdR_RecA-like_helicase_dom_2"/>
</dbReference>
<dbReference type="InterPro" id="IPR040980">
    <property type="entry name" value="SWI2_SNF2"/>
</dbReference>
<dbReference type="CDD" id="cd22332">
    <property type="entry name" value="HsdR_N"/>
    <property type="match status" value="1"/>
</dbReference>
<accession>A0A518CU89</accession>
<dbReference type="Pfam" id="PF11867">
    <property type="entry name" value="T1RH-like_C"/>
    <property type="match status" value="1"/>
</dbReference>
<dbReference type="Pfam" id="PF22679">
    <property type="entry name" value="T1R_D3-like"/>
    <property type="match status" value="1"/>
</dbReference>
<comment type="similarity">
    <text evidence="2 10">Belongs to the HsdR family.</text>
</comment>
<dbReference type="Gene3D" id="3.40.50.300">
    <property type="entry name" value="P-loop containing nucleotide triphosphate hydrolases"/>
    <property type="match status" value="2"/>
</dbReference>
<dbReference type="InterPro" id="IPR027417">
    <property type="entry name" value="P-loop_NTPase"/>
</dbReference>
<evidence type="ECO:0000259" key="11">
    <source>
        <dbReference type="PROSITE" id="PS51192"/>
    </source>
</evidence>
<dbReference type="GO" id="GO:0005524">
    <property type="term" value="F:ATP binding"/>
    <property type="evidence" value="ECO:0007669"/>
    <property type="project" value="UniProtKB-KW"/>
</dbReference>
<dbReference type="RefSeq" id="WP_144999270.1">
    <property type="nucleotide sequence ID" value="NZ_CP036281.1"/>
</dbReference>